<name>A0A8J5SNA3_ZIZPA</name>
<sequence>MSVMQQLNFISLLLLLSLMLLVAAAYRELPMARNGEEEDHHGQAKLDQAAHVVVGVASTWRPGSAEKNCRFRPRNLPADAKSHFDGHTTPFTADYVSVHQHPPKHN</sequence>
<protein>
    <submittedName>
        <fullName evidence="2">Uncharacterized protein</fullName>
    </submittedName>
</protein>
<dbReference type="AlphaFoldDB" id="A0A8J5SNA3"/>
<comment type="caution">
    <text evidence="2">The sequence shown here is derived from an EMBL/GenBank/DDBJ whole genome shotgun (WGS) entry which is preliminary data.</text>
</comment>
<proteinExistence type="predicted"/>
<reference evidence="2" key="2">
    <citation type="submission" date="2021-02" db="EMBL/GenBank/DDBJ databases">
        <authorList>
            <person name="Kimball J.A."/>
            <person name="Haas M.W."/>
            <person name="Macchietto M."/>
            <person name="Kono T."/>
            <person name="Duquette J."/>
            <person name="Shao M."/>
        </authorList>
    </citation>
    <scope>NUCLEOTIDE SEQUENCE</scope>
    <source>
        <tissue evidence="2">Fresh leaf tissue</tissue>
    </source>
</reference>
<feature type="chain" id="PRO_5035181618" evidence="1">
    <location>
        <begin position="26"/>
        <end position="106"/>
    </location>
</feature>
<dbReference type="EMBL" id="JAAALK010000287">
    <property type="protein sequence ID" value="KAG8058329.1"/>
    <property type="molecule type" value="Genomic_DNA"/>
</dbReference>
<feature type="signal peptide" evidence="1">
    <location>
        <begin position="1"/>
        <end position="25"/>
    </location>
</feature>
<evidence type="ECO:0000313" key="2">
    <source>
        <dbReference type="EMBL" id="KAG8058329.1"/>
    </source>
</evidence>
<keyword evidence="3" id="KW-1185">Reference proteome</keyword>
<evidence type="ECO:0000313" key="3">
    <source>
        <dbReference type="Proteomes" id="UP000729402"/>
    </source>
</evidence>
<gene>
    <name evidence="2" type="ORF">GUJ93_ZPchr0002g26005</name>
</gene>
<dbReference type="OrthoDB" id="660577at2759"/>
<organism evidence="2 3">
    <name type="scientific">Zizania palustris</name>
    <name type="common">Northern wild rice</name>
    <dbReference type="NCBI Taxonomy" id="103762"/>
    <lineage>
        <taxon>Eukaryota</taxon>
        <taxon>Viridiplantae</taxon>
        <taxon>Streptophyta</taxon>
        <taxon>Embryophyta</taxon>
        <taxon>Tracheophyta</taxon>
        <taxon>Spermatophyta</taxon>
        <taxon>Magnoliopsida</taxon>
        <taxon>Liliopsida</taxon>
        <taxon>Poales</taxon>
        <taxon>Poaceae</taxon>
        <taxon>BOP clade</taxon>
        <taxon>Oryzoideae</taxon>
        <taxon>Oryzeae</taxon>
        <taxon>Zizaniinae</taxon>
        <taxon>Zizania</taxon>
    </lineage>
</organism>
<accession>A0A8J5SNA3</accession>
<evidence type="ECO:0000256" key="1">
    <source>
        <dbReference type="SAM" id="SignalP"/>
    </source>
</evidence>
<keyword evidence="1" id="KW-0732">Signal</keyword>
<reference evidence="2" key="1">
    <citation type="journal article" date="2021" name="bioRxiv">
        <title>Whole Genome Assembly and Annotation of Northern Wild Rice, Zizania palustris L., Supports a Whole Genome Duplication in the Zizania Genus.</title>
        <authorList>
            <person name="Haas M."/>
            <person name="Kono T."/>
            <person name="Macchietto M."/>
            <person name="Millas R."/>
            <person name="McGilp L."/>
            <person name="Shao M."/>
            <person name="Duquette J."/>
            <person name="Hirsch C.N."/>
            <person name="Kimball J."/>
        </authorList>
    </citation>
    <scope>NUCLEOTIDE SEQUENCE</scope>
    <source>
        <tissue evidence="2">Fresh leaf tissue</tissue>
    </source>
</reference>
<dbReference type="Proteomes" id="UP000729402">
    <property type="component" value="Unassembled WGS sequence"/>
</dbReference>